<dbReference type="GO" id="GO:0016020">
    <property type="term" value="C:membrane"/>
    <property type="evidence" value="ECO:0007669"/>
    <property type="project" value="TreeGrafter"/>
</dbReference>
<dbReference type="AlphaFoldDB" id="A0A2G9UTU7"/>
<dbReference type="EMBL" id="KZ345412">
    <property type="protein sequence ID" value="PIO73659.1"/>
    <property type="molecule type" value="Genomic_DNA"/>
</dbReference>
<dbReference type="PANTHER" id="PTHR33748">
    <property type="entry name" value="PROTEIN CBG04600"/>
    <property type="match status" value="1"/>
</dbReference>
<organism evidence="2 3">
    <name type="scientific">Teladorsagia circumcincta</name>
    <name type="common">Brown stomach worm</name>
    <name type="synonym">Ostertagia circumcincta</name>
    <dbReference type="NCBI Taxonomy" id="45464"/>
    <lineage>
        <taxon>Eukaryota</taxon>
        <taxon>Metazoa</taxon>
        <taxon>Ecdysozoa</taxon>
        <taxon>Nematoda</taxon>
        <taxon>Chromadorea</taxon>
        <taxon>Rhabditida</taxon>
        <taxon>Rhabditina</taxon>
        <taxon>Rhabditomorpha</taxon>
        <taxon>Strongyloidea</taxon>
        <taxon>Trichostrongylidae</taxon>
        <taxon>Teladorsagia</taxon>
    </lineage>
</organism>
<feature type="transmembrane region" description="Helical" evidence="1">
    <location>
        <begin position="69"/>
        <end position="92"/>
    </location>
</feature>
<protein>
    <submittedName>
        <fullName evidence="2">Uncharacterized protein</fullName>
    </submittedName>
</protein>
<keyword evidence="1" id="KW-0472">Membrane</keyword>
<keyword evidence="1" id="KW-1133">Transmembrane helix</keyword>
<evidence type="ECO:0000313" key="2">
    <source>
        <dbReference type="EMBL" id="PIO73659.1"/>
    </source>
</evidence>
<sequence length="112" mass="12549">MARLAAETFADTLRTRQSRGQCDDDVLIFVSADDKAVWTSLGLVTKRYLSDDAVNAVTSRAGWKWPIPLWSVIAICAVLLVLLLAVLAFAIYRCVMYCKGNRRAEYIMGTRM</sequence>
<keyword evidence="1" id="KW-0812">Transmembrane</keyword>
<evidence type="ECO:0000313" key="3">
    <source>
        <dbReference type="Proteomes" id="UP000230423"/>
    </source>
</evidence>
<evidence type="ECO:0000256" key="1">
    <source>
        <dbReference type="SAM" id="Phobius"/>
    </source>
</evidence>
<reference evidence="2 3" key="1">
    <citation type="submission" date="2015-09" db="EMBL/GenBank/DDBJ databases">
        <title>Draft genome of the parasitic nematode Teladorsagia circumcincta isolate WARC Sus (inbred).</title>
        <authorList>
            <person name="Mitreva M."/>
        </authorList>
    </citation>
    <scope>NUCLEOTIDE SEQUENCE [LARGE SCALE GENOMIC DNA]</scope>
    <source>
        <strain evidence="2 3">S</strain>
    </source>
</reference>
<dbReference type="PANTHER" id="PTHR33748:SF5">
    <property type="entry name" value="GROUND-LIKE DOMAIN-CONTAINING PROTEIN"/>
    <property type="match status" value="1"/>
</dbReference>
<name>A0A2G9UTU7_TELCI</name>
<gene>
    <name evidence="2" type="ORF">TELCIR_04363</name>
</gene>
<accession>A0A2G9UTU7</accession>
<proteinExistence type="predicted"/>
<dbReference type="OrthoDB" id="8062037at2759"/>
<dbReference type="Proteomes" id="UP000230423">
    <property type="component" value="Unassembled WGS sequence"/>
</dbReference>
<keyword evidence="3" id="KW-1185">Reference proteome</keyword>